<name>A0ACC0BI91_CATRO</name>
<dbReference type="EMBL" id="CM044703">
    <property type="protein sequence ID" value="KAI5672366.1"/>
    <property type="molecule type" value="Genomic_DNA"/>
</dbReference>
<evidence type="ECO:0000313" key="2">
    <source>
        <dbReference type="Proteomes" id="UP001060085"/>
    </source>
</evidence>
<sequence length="325" mass="36820">MSNNNFQTVPSENKLGEEVELPPLADIPVIDLSKAKGTQNERRELVDQLMKAGQEYGFVQVINHGVPKELMEDTMAMYKEFFHLPYEEISAYITNTTNLTYENNKPTYTRDTNRGAIGHGLHPLEAQMKTWPEKPARYRKVVAAYVKEISKVALKVLELFAEGLGLENKYFEVERSDNAYFKSYYYSLCSDPTSTLGLLTHADVNLLTIVQQDNFGLQFLKDGKWLAIDVIPNALVFGVAAQLQVISNGKLKSRDHRVVKNPKTSRLSICIFVSPSRKCIVEPAKTLINDSNPPLYKSYTYGEFMDDYLTKMGANAETISTYFKL</sequence>
<gene>
    <name evidence="1" type="ORF">M9H77_12730</name>
</gene>
<reference evidence="2" key="1">
    <citation type="journal article" date="2023" name="Nat. Plants">
        <title>Single-cell RNA sequencing provides a high-resolution roadmap for understanding the multicellular compartmentation of specialized metabolism.</title>
        <authorList>
            <person name="Sun S."/>
            <person name="Shen X."/>
            <person name="Li Y."/>
            <person name="Li Y."/>
            <person name="Wang S."/>
            <person name="Li R."/>
            <person name="Zhang H."/>
            <person name="Shen G."/>
            <person name="Guo B."/>
            <person name="Wei J."/>
            <person name="Xu J."/>
            <person name="St-Pierre B."/>
            <person name="Chen S."/>
            <person name="Sun C."/>
        </authorList>
    </citation>
    <scope>NUCLEOTIDE SEQUENCE [LARGE SCALE GENOMIC DNA]</scope>
</reference>
<proteinExistence type="predicted"/>
<protein>
    <submittedName>
        <fullName evidence="1">Uncharacterized protein</fullName>
    </submittedName>
</protein>
<dbReference type="Proteomes" id="UP001060085">
    <property type="component" value="Linkage Group LG03"/>
</dbReference>
<keyword evidence="2" id="KW-1185">Reference proteome</keyword>
<evidence type="ECO:0000313" key="1">
    <source>
        <dbReference type="EMBL" id="KAI5672366.1"/>
    </source>
</evidence>
<comment type="caution">
    <text evidence="1">The sequence shown here is derived from an EMBL/GenBank/DDBJ whole genome shotgun (WGS) entry which is preliminary data.</text>
</comment>
<organism evidence="1 2">
    <name type="scientific">Catharanthus roseus</name>
    <name type="common">Madagascar periwinkle</name>
    <name type="synonym">Vinca rosea</name>
    <dbReference type="NCBI Taxonomy" id="4058"/>
    <lineage>
        <taxon>Eukaryota</taxon>
        <taxon>Viridiplantae</taxon>
        <taxon>Streptophyta</taxon>
        <taxon>Embryophyta</taxon>
        <taxon>Tracheophyta</taxon>
        <taxon>Spermatophyta</taxon>
        <taxon>Magnoliopsida</taxon>
        <taxon>eudicotyledons</taxon>
        <taxon>Gunneridae</taxon>
        <taxon>Pentapetalae</taxon>
        <taxon>asterids</taxon>
        <taxon>lamiids</taxon>
        <taxon>Gentianales</taxon>
        <taxon>Apocynaceae</taxon>
        <taxon>Rauvolfioideae</taxon>
        <taxon>Vinceae</taxon>
        <taxon>Catharanthinae</taxon>
        <taxon>Catharanthus</taxon>
    </lineage>
</organism>
<accession>A0ACC0BI91</accession>